<keyword evidence="3" id="KW-0945">Host-virus interaction</keyword>
<protein>
    <submittedName>
        <fullName evidence="15">Tegument protein</fullName>
    </submittedName>
</protein>
<evidence type="ECO:0000256" key="3">
    <source>
        <dbReference type="ARBA" id="ARBA00022581"/>
    </source>
</evidence>
<dbReference type="SUPFAM" id="SSF54001">
    <property type="entry name" value="Cysteine proteinases"/>
    <property type="match status" value="1"/>
</dbReference>
<reference evidence="15" key="1">
    <citation type="submission" date="2014-11" db="EMBL/GenBank/DDBJ databases">
        <title>Gammaherpesviruses are widespread among seal species in Canada.</title>
        <authorList>
            <person name="Bellehumeur C."/>
            <person name="Nielsen O."/>
            <person name="Measures L."/>
            <person name="Harwood L."/>
            <person name="Boyle B."/>
            <person name="Gagnon C.A."/>
        </authorList>
    </citation>
    <scope>NUCLEOTIDE SEQUENCE [LARGE SCALE GENOMIC DNA]</scope>
    <source>
        <strain evidence="15">FMV04-1493874</strain>
    </source>
</reference>
<feature type="compositionally biased region" description="Polar residues" evidence="13">
    <location>
        <begin position="2244"/>
        <end position="2255"/>
    </location>
</feature>
<evidence type="ECO:0000256" key="11">
    <source>
        <dbReference type="ARBA" id="ARBA00022876"/>
    </source>
</evidence>
<evidence type="ECO:0000313" key="15">
    <source>
        <dbReference type="EMBL" id="AJG42991.1"/>
    </source>
</evidence>
<feature type="region of interest" description="Disordered" evidence="13">
    <location>
        <begin position="2278"/>
        <end position="2306"/>
    </location>
</feature>
<organism evidence="15 16">
    <name type="scientific">phocid gammaherpesvirus 3</name>
    <dbReference type="NCBI Taxonomy" id="2560643"/>
    <lineage>
        <taxon>Viruses</taxon>
        <taxon>Duplodnaviria</taxon>
        <taxon>Heunggongvirae</taxon>
        <taxon>Peploviricota</taxon>
        <taxon>Herviviricetes</taxon>
        <taxon>Herpesvirales</taxon>
        <taxon>Orthoherpesviridae</taxon>
        <taxon>Gammaherpesvirinae</taxon>
        <taxon>Percavirus</taxon>
        <taxon>Percavirus phocidgamma3</taxon>
    </lineage>
</organism>
<accession>A0A0R5WUQ3</accession>
<keyword evidence="16" id="KW-1185">Reference proteome</keyword>
<keyword evidence="4" id="KW-1130">Modulation of host ubiquitin pathway by virus</keyword>
<evidence type="ECO:0000256" key="6">
    <source>
        <dbReference type="ARBA" id="ARBA00022737"/>
    </source>
</evidence>
<dbReference type="GO" id="GO:0006508">
    <property type="term" value="P:proteolysis"/>
    <property type="evidence" value="ECO:0007669"/>
    <property type="project" value="UniProtKB-KW"/>
</dbReference>
<feature type="region of interest" description="Disordered" evidence="13">
    <location>
        <begin position="2157"/>
        <end position="2255"/>
    </location>
</feature>
<feature type="compositionally biased region" description="Basic and acidic residues" evidence="13">
    <location>
        <begin position="2448"/>
        <end position="2457"/>
    </location>
</feature>
<dbReference type="PROSITE" id="PS51521">
    <property type="entry name" value="HTUSP"/>
    <property type="match status" value="1"/>
</dbReference>
<keyword evidence="5" id="KW-0645">Protease</keyword>
<evidence type="ECO:0000256" key="4">
    <source>
        <dbReference type="ARBA" id="ARBA00022662"/>
    </source>
</evidence>
<dbReference type="InterPro" id="IPR038765">
    <property type="entry name" value="Papain-like_cys_pep_sf"/>
</dbReference>
<keyword evidence="8" id="KW-0378">Hydrolase</keyword>
<keyword evidence="1" id="KW-1048">Host nucleus</keyword>
<dbReference type="GO" id="GO:0044423">
    <property type="term" value="C:virion component"/>
    <property type="evidence" value="ECO:0007669"/>
    <property type="project" value="UniProtKB-KW"/>
</dbReference>
<dbReference type="GO" id="GO:0008234">
    <property type="term" value="F:cysteine-type peptidase activity"/>
    <property type="evidence" value="ECO:0007669"/>
    <property type="project" value="UniProtKB-KW"/>
</dbReference>
<proteinExistence type="predicted"/>
<keyword evidence="7" id="KW-0833">Ubl conjugation pathway</keyword>
<dbReference type="InterPro" id="IPR006928">
    <property type="entry name" value="Herpes_teg_USP"/>
</dbReference>
<keyword evidence="12" id="KW-1035">Host cytoplasm</keyword>
<feature type="region of interest" description="Disordered" evidence="13">
    <location>
        <begin position="2435"/>
        <end position="2481"/>
    </location>
</feature>
<keyword evidence="6" id="KW-0677">Repeat</keyword>
<evidence type="ECO:0000256" key="12">
    <source>
        <dbReference type="ARBA" id="ARBA00023200"/>
    </source>
</evidence>
<evidence type="ECO:0000256" key="9">
    <source>
        <dbReference type="ARBA" id="ARBA00022807"/>
    </source>
</evidence>
<evidence type="ECO:0000256" key="7">
    <source>
        <dbReference type="ARBA" id="ARBA00022786"/>
    </source>
</evidence>
<dbReference type="Gene3D" id="3.90.70.120">
    <property type="match status" value="1"/>
</dbReference>
<evidence type="ECO:0000256" key="1">
    <source>
        <dbReference type="ARBA" id="ARBA00022562"/>
    </source>
</evidence>
<evidence type="ECO:0000256" key="5">
    <source>
        <dbReference type="ARBA" id="ARBA00022670"/>
    </source>
</evidence>
<dbReference type="EMBL" id="KP136799">
    <property type="protein sequence ID" value="AJG42991.1"/>
    <property type="molecule type" value="Genomic_DNA"/>
</dbReference>
<evidence type="ECO:0000256" key="10">
    <source>
        <dbReference type="ARBA" id="ARBA00022844"/>
    </source>
</evidence>
<evidence type="ECO:0000313" key="16">
    <source>
        <dbReference type="Proteomes" id="UP000296355"/>
    </source>
</evidence>
<name>A0A0R5WUQ3_9GAMA</name>
<evidence type="ECO:0000256" key="13">
    <source>
        <dbReference type="SAM" id="MobiDB-lite"/>
    </source>
</evidence>
<evidence type="ECO:0000256" key="2">
    <source>
        <dbReference type="ARBA" id="ARBA00022580"/>
    </source>
</evidence>
<dbReference type="GO" id="GO:0039648">
    <property type="term" value="P:symbiont-mediated perturbation of host ubiquitin-like protein modification"/>
    <property type="evidence" value="ECO:0007669"/>
    <property type="project" value="UniProtKB-KW"/>
</dbReference>
<feature type="region of interest" description="Disordered" evidence="13">
    <location>
        <begin position="2494"/>
        <end position="2517"/>
    </location>
</feature>
<dbReference type="KEGG" id="vg:65099512"/>
<evidence type="ECO:0000256" key="8">
    <source>
        <dbReference type="ARBA" id="ARBA00022801"/>
    </source>
</evidence>
<keyword evidence="11" id="KW-1127">Modulation of host ubiquitin pathway by viral deubiquitinase</keyword>
<keyword evidence="9" id="KW-0788">Thiol protease</keyword>
<feature type="compositionally biased region" description="Polar residues" evidence="13">
    <location>
        <begin position="2179"/>
        <end position="2188"/>
    </location>
</feature>
<feature type="region of interest" description="Disordered" evidence="13">
    <location>
        <begin position="258"/>
        <end position="279"/>
    </location>
</feature>
<dbReference type="Proteomes" id="UP000296355">
    <property type="component" value="Segment"/>
</dbReference>
<dbReference type="RefSeq" id="YP_010084522.1">
    <property type="nucleotide sequence ID" value="NC_055139.1"/>
</dbReference>
<evidence type="ECO:0000259" key="14">
    <source>
        <dbReference type="PROSITE" id="PS51521"/>
    </source>
</evidence>
<dbReference type="GeneID" id="65099512"/>
<keyword evidence="10" id="KW-0946">Virion</keyword>
<dbReference type="Pfam" id="PF04843">
    <property type="entry name" value="Herpes_teg_N"/>
    <property type="match status" value="1"/>
</dbReference>
<feature type="domain" description="Peptidase C76" evidence="14">
    <location>
        <begin position="20"/>
        <end position="234"/>
    </location>
</feature>
<sequence length="2642" mass="292830">MALSQPPQTLKLQDFEYPILGTASSHQGDCKYGPHAGSQCLSNCVSYLLYSFYNKQTPVTNKDELDTVLQMGAQIDSVLRESNRLEPSQFAQLSDIPGFLVSPKTRSFIFQSMEIFGLLGTDSAISDSVIMSMKAILSRNYGDITQYFIFICRAMSMALVIKNNSFFLFNPHCLPETPSGPAHVLALPSTNALISYLGGPNEQYTGCFLFFVPEKHEGKNAADYILNTYKIPTFQPLNQLFIDVSSVQGKCLSLADIQSHGHGGSDPSQPQKHDMDTHATGASNTERAQLTFSFFSQNANKNDVVFFTGQPKPPEDFEVQKSKIQKTKNVSTLSKNVLAQPELCVPLLEATIQPPPMVTSHEGEQLSAAITASKRKRSSSFSSSISADVDINFPPLPIPTPSSPSPLTSDDDEVFYTDQDQENLVHMVTERAPAQDVPPPILTHPNFTQLDSGLQAISNYQHLPGYPIVRDKDTGTSYRTANVITAIDKLITGVVLEHGLVSSQHNSSPTKNLLMFLVLWGQKLNLPTSDLTALIECNLEISKLFTAVSANAFEEGDFIKHITSKLLACCPKLHTQTQDKFKKALSIIQAETKKVSAAAQKYQPSDLNGILTSSLGEDGYLICNKEDQQTLISAIQNLKTAMINKNESIDKEADFIKSLIFSVQEFQPHPPMIDHVDTMSIERDYKFAEIVETVVQGLTKRVKETAEDFETSVTRGSMDTLYMPDFNDLMSNITSTIRSLTFCIDVVKLDKKSLSPHLQQVMYMGGELASLTNTDWPFRSGEAVVTVKELSSLKTKLQSLQKEEETDTALQQILDDIDNMLQSIHTTPSSDTEQVTQTLTISMLENYIANASALVSASHNTRYQQLKEKVESLASSESFLANLINTTTLYSVAHTLAKVTEALQGHPHLRNSEKVIKAFKEQGEALVNDAIEAITSRDITRLDHGLTTGLQAFLAFTPIPANQELGQIITDTAKAVLLKETSRDSTKWANVNRHLGSSKSVLATANISAPLKRKLYTVIQKLSADSAAQEEKEKFEQWKQAVDAAQLTSMNDVYQILNAAYDEKSKSYAEKVLQERVAKMKQQHDTQTKEAEKLLIETTKQNGEKAWAKIFRAFENSHFDDISATDWKCLSVEFARPGSSLLENITPKLFKVTDELEKNIAKVFQDKVNSFLPNSAPFISPELDWVAGYKTNISFYLKQFSELPKIQKQAQVIETLLNQAQQAISASDLQSATVGTHLETPAASFSALLQTVRDASKKIQASNTHSANFYIEQFKNANSNTLPPIKPVLQAPKKLFLPENDVAIKNLPEGFQKSLLQVEITEAQIIKSGVDDLEKNISNTELQIKMSQEELNLKLSEIITVKISKAPVIISSKPLNKNDPVHFLESIVRDKPIINSETYKTTLECLTWVADTQKRITPVCPSSYKQRLNLLDEETQKEKLVVEKAVALENTANVSDDIDVLTEAIEALDSKRVVGGKPVVDTWVKKKEHLQKIVLDLEHVSAATSAVKSLAEKAKYTMFTRLLTDFLKEAQTLLDNAKKDSLEEVNPTVYNSILELQVYIKFKLQFIAHYEDSQKAIFQVFPIPPEMPAKSGTVASIDLPYRLSVYGGITKLPLANIGWLETLPTIDPVPATLIPPQKGPPIHLQPIFENFLEACIFKSASGHHKALPCHTLPVVISGRLGVDLWNIFLSQLKDVFLHSRDVLTAFVQTDLSAVSSAGNAAFLSMVLFTHMALSASHRLNYKLKKSKVLSISFEQWLQALLTFWPQACMAFLSEPSMQDAVQLCRTICPALQIMLSQLSLENNPTKASSKVPKNMPPLPPPRGFIFRPSLWEAVNIEELFWKSPKFHPLCIEKASEKARLYFLLWGLLTIQPEIINQLWCSLKPVHGDFASPHSFFKFLVSCHYPHTLPSTFKSYATSISSPYTYGAATGTSITVEIPVSTNQEKLPVTAFEVAMGSLLCNIPIKLFLISSTPWIPKSVDGDIFLVTPLLDCTGTVEPCKSFFKSQKKPIAIDSETLANISGPDELEIFKTQVKWLQHLSTNTNLTKTPEITVMVKDTNFVDSSYTNPQPSAAQNRGFTFIVDPSNVNWPTDIIQSNLEEHTPNTENVTKLYKSKIAPFKNLLNPTDVFTVFPKYLLHKDVPETFIQPAPILHSNMGTAPSSAPLSPLGLDTNHLPHGGSSSTLQPLSPKQRDPTPPSWPQTSNLNMVAVKLNPAHVAERSPPKIPSASLSPPSLKLRNPKSEIAQSQPNTPSKQAAIQLGKHSGGGVTFFTSPVKLASKPPSDPPALQSGYEFNTHRPTKPPVERERATENIEFFTSKFQTPEPVTEISENIVRAPSTLAPRSVSPTPEKQKAPLQNTIASTLKKPPIPIPPKKVAPSLSQLPKTNVIELPALWAPVHHTPKEYFFAKPSLASPSTLDPSIFDEKTKPHGVCTEKPCPPTLQPQHKHQNETPKHESAPTIPISKQKPSNHSKPIPSGATLHTNWKQDIESSTLHIPESNQKPIVPLKPTPSGITLDTSWNQNNEAQAYFTTQSSSLDKQSQLQSTSDTQLTLNHQNLPSISNNYVLVEDIANRRYNPQVSLVTPILNNISRAPIIPSDVYQADIETKKQILIAFIRSLKDQMIEATNLLVQTIEKIKYFYL</sequence>
<keyword evidence="2" id="KW-0920">Virion tegument</keyword>
<feature type="compositionally biased region" description="Low complexity" evidence="13">
    <location>
        <begin position="2226"/>
        <end position="2237"/>
    </location>
</feature>